<name>X2CSV9_9CAUD</name>
<gene>
    <name evidence="1" type="ORF">PM1_004</name>
</gene>
<dbReference type="GeneID" id="18938732"/>
<organism evidence="1 2">
    <name type="scientific">Pectobacterium phage PM1</name>
    <dbReference type="NCBI Taxonomy" id="1399915"/>
    <lineage>
        <taxon>Viruses</taxon>
        <taxon>Duplodnaviria</taxon>
        <taxon>Heunggongvirae</taxon>
        <taxon>Uroviricota</taxon>
        <taxon>Caudoviricetes</taxon>
        <taxon>Chaseviridae</taxon>
        <taxon>Cleopatravirinae</taxon>
        <taxon>Suwonvirus</taxon>
        <taxon>Suwonvirus PM1</taxon>
    </lineage>
</organism>
<sequence>MTRSGMRVVPTRGNTLSGFTAYKVYEIISGTGETNMSSSVMYSGIMKHSENSANVVDDEGTIRFITMSYFREFKLDSGVLFQ</sequence>
<evidence type="ECO:0000313" key="1">
    <source>
        <dbReference type="EMBL" id="AGV99220.1"/>
    </source>
</evidence>
<keyword evidence="2" id="KW-1185">Reference proteome</keyword>
<dbReference type="RefSeq" id="YP_009021781.1">
    <property type="nucleotide sequence ID" value="NC_023865.1"/>
</dbReference>
<proteinExistence type="predicted"/>
<dbReference type="KEGG" id="vg:18938732"/>
<dbReference type="OrthoDB" id="37607at10239"/>
<dbReference type="Proteomes" id="UP000019701">
    <property type="component" value="Segment"/>
</dbReference>
<dbReference type="EMBL" id="KF534715">
    <property type="protein sequence ID" value="AGV99220.1"/>
    <property type="molecule type" value="Genomic_DNA"/>
</dbReference>
<protein>
    <submittedName>
        <fullName evidence="1">Uncharacterized protein</fullName>
    </submittedName>
</protein>
<accession>X2CSV9</accession>
<evidence type="ECO:0000313" key="2">
    <source>
        <dbReference type="Proteomes" id="UP000019701"/>
    </source>
</evidence>
<reference evidence="1 2" key="1">
    <citation type="journal article" date="2014" name="Arch. Virol.">
        <title>Complete genome sequence of the Pectobacterium carotovorum subsp. carotovorum virulent bacteriophage PM1.</title>
        <authorList>
            <person name="Lim J.A."/>
            <person name="Shin H."/>
            <person name="Lee D.H."/>
            <person name="Han S.W."/>
            <person name="Lee J.H."/>
            <person name="Ryu S."/>
            <person name="Heu S."/>
        </authorList>
    </citation>
    <scope>NUCLEOTIDE SEQUENCE [LARGE SCALE GENOMIC DNA]</scope>
</reference>